<dbReference type="Proteomes" id="UP000243975">
    <property type="component" value="Unassembled WGS sequence"/>
</dbReference>
<proteinExistence type="predicted"/>
<dbReference type="Gramene" id="KVI11323">
    <property type="protein sequence ID" value="KVI11323"/>
    <property type="gene ID" value="Ccrd_010267"/>
</dbReference>
<protein>
    <submittedName>
        <fullName evidence="1">Uncharacterized protein</fullName>
    </submittedName>
</protein>
<name>A0A124SI24_CYNCS</name>
<sequence length="37" mass="4293">MLLRESLRRNITLMVKRLSSILSIFKVIVEMGVVSIF</sequence>
<accession>A0A124SI24</accession>
<reference evidence="1 2" key="1">
    <citation type="journal article" date="2016" name="Sci. Rep.">
        <title>The genome sequence of the outbreeding globe artichoke constructed de novo incorporating a phase-aware low-pass sequencing strategy of F1 progeny.</title>
        <authorList>
            <person name="Scaglione D."/>
            <person name="Reyes-Chin-Wo S."/>
            <person name="Acquadro A."/>
            <person name="Froenicke L."/>
            <person name="Portis E."/>
            <person name="Beitel C."/>
            <person name="Tirone M."/>
            <person name="Mauro R."/>
            <person name="Lo Monaco A."/>
            <person name="Mauromicale G."/>
            <person name="Faccioli P."/>
            <person name="Cattivelli L."/>
            <person name="Rieseberg L."/>
            <person name="Michelmore R."/>
            <person name="Lanteri S."/>
        </authorList>
    </citation>
    <scope>NUCLEOTIDE SEQUENCE [LARGE SCALE GENOMIC DNA]</scope>
    <source>
        <strain evidence="1">2C</strain>
    </source>
</reference>
<gene>
    <name evidence="1" type="ORF">Ccrd_010267</name>
</gene>
<evidence type="ECO:0000313" key="2">
    <source>
        <dbReference type="Proteomes" id="UP000243975"/>
    </source>
</evidence>
<keyword evidence="2" id="KW-1185">Reference proteome</keyword>
<comment type="caution">
    <text evidence="1">The sequence shown here is derived from an EMBL/GenBank/DDBJ whole genome shotgun (WGS) entry which is preliminary data.</text>
</comment>
<evidence type="ECO:0000313" key="1">
    <source>
        <dbReference type="EMBL" id="KVI11323.1"/>
    </source>
</evidence>
<dbReference type="EMBL" id="LEKV01000345">
    <property type="protein sequence ID" value="KVI11323.1"/>
    <property type="molecule type" value="Genomic_DNA"/>
</dbReference>
<organism evidence="1 2">
    <name type="scientific">Cynara cardunculus var. scolymus</name>
    <name type="common">Globe artichoke</name>
    <name type="synonym">Cynara scolymus</name>
    <dbReference type="NCBI Taxonomy" id="59895"/>
    <lineage>
        <taxon>Eukaryota</taxon>
        <taxon>Viridiplantae</taxon>
        <taxon>Streptophyta</taxon>
        <taxon>Embryophyta</taxon>
        <taxon>Tracheophyta</taxon>
        <taxon>Spermatophyta</taxon>
        <taxon>Magnoliopsida</taxon>
        <taxon>eudicotyledons</taxon>
        <taxon>Gunneridae</taxon>
        <taxon>Pentapetalae</taxon>
        <taxon>asterids</taxon>
        <taxon>campanulids</taxon>
        <taxon>Asterales</taxon>
        <taxon>Asteraceae</taxon>
        <taxon>Carduoideae</taxon>
        <taxon>Cardueae</taxon>
        <taxon>Carduinae</taxon>
        <taxon>Cynara</taxon>
    </lineage>
</organism>
<dbReference type="AlphaFoldDB" id="A0A124SI24"/>